<evidence type="ECO:0000313" key="2">
    <source>
        <dbReference type="EMBL" id="PLR28652.1"/>
    </source>
</evidence>
<keyword evidence="3" id="KW-1185">Reference proteome</keyword>
<reference evidence="2 3" key="1">
    <citation type="submission" date="2017-12" db="EMBL/GenBank/DDBJ databases">
        <title>The genome sequence of Caulobacter sp. 410.</title>
        <authorList>
            <person name="Gao J."/>
            <person name="Mao X."/>
            <person name="Sun J."/>
        </authorList>
    </citation>
    <scope>NUCLEOTIDE SEQUENCE [LARGE SCALE GENOMIC DNA]</scope>
    <source>
        <strain evidence="2 3">410</strain>
    </source>
</reference>
<dbReference type="AlphaFoldDB" id="A0A2N5DRG4"/>
<feature type="compositionally biased region" description="Basic residues" evidence="1">
    <location>
        <begin position="26"/>
        <end position="41"/>
    </location>
</feature>
<evidence type="ECO:0000256" key="1">
    <source>
        <dbReference type="SAM" id="MobiDB-lite"/>
    </source>
</evidence>
<sequence length="77" mass="8947">MSWISLWGDESAILAKRSARVLAKARGSHRQRPPRRLRRRAPPAARPPTPPRYWPRYVPTEPGGHGPAPPRRRRNRR</sequence>
<dbReference type="Proteomes" id="UP000234479">
    <property type="component" value="Unassembled WGS sequence"/>
</dbReference>
<feature type="compositionally biased region" description="Pro residues" evidence="1">
    <location>
        <begin position="44"/>
        <end position="53"/>
    </location>
</feature>
<proteinExistence type="predicted"/>
<organism evidence="2 3">
    <name type="scientific">Caulobacter zeae</name>
    <dbReference type="NCBI Taxonomy" id="2055137"/>
    <lineage>
        <taxon>Bacteria</taxon>
        <taxon>Pseudomonadati</taxon>
        <taxon>Pseudomonadota</taxon>
        <taxon>Alphaproteobacteria</taxon>
        <taxon>Caulobacterales</taxon>
        <taxon>Caulobacteraceae</taxon>
        <taxon>Caulobacter</taxon>
    </lineage>
</organism>
<protein>
    <submittedName>
        <fullName evidence="2">Uncharacterized protein</fullName>
    </submittedName>
</protein>
<accession>A0A2N5DRG4</accession>
<comment type="caution">
    <text evidence="2">The sequence shown here is derived from an EMBL/GenBank/DDBJ whole genome shotgun (WGS) entry which is preliminary data.</text>
</comment>
<name>A0A2N5DRG4_9CAUL</name>
<feature type="region of interest" description="Disordered" evidence="1">
    <location>
        <begin position="23"/>
        <end position="77"/>
    </location>
</feature>
<dbReference type="EMBL" id="PJRS01000006">
    <property type="protein sequence ID" value="PLR28652.1"/>
    <property type="molecule type" value="Genomic_DNA"/>
</dbReference>
<evidence type="ECO:0000313" key="3">
    <source>
        <dbReference type="Proteomes" id="UP000234479"/>
    </source>
</evidence>
<gene>
    <name evidence="2" type="ORF">SGCZBJ_01485</name>
</gene>